<feature type="domain" description="EAL" evidence="2">
    <location>
        <begin position="325"/>
        <end position="578"/>
    </location>
</feature>
<protein>
    <submittedName>
        <fullName evidence="4">EAL domain-containing protein</fullName>
    </submittedName>
</protein>
<evidence type="ECO:0000259" key="3">
    <source>
        <dbReference type="PROSITE" id="PS50887"/>
    </source>
</evidence>
<dbReference type="Pfam" id="PF00990">
    <property type="entry name" value="GGDEF"/>
    <property type="match status" value="1"/>
</dbReference>
<dbReference type="InterPro" id="IPR001633">
    <property type="entry name" value="EAL_dom"/>
</dbReference>
<dbReference type="InterPro" id="IPR029787">
    <property type="entry name" value="Nucleotide_cyclase"/>
</dbReference>
<feature type="transmembrane region" description="Helical" evidence="1">
    <location>
        <begin position="32"/>
        <end position="51"/>
    </location>
</feature>
<keyword evidence="1" id="KW-1133">Transmembrane helix</keyword>
<dbReference type="SUPFAM" id="SSF55073">
    <property type="entry name" value="Nucleotide cyclase"/>
    <property type="match status" value="1"/>
</dbReference>
<dbReference type="InterPro" id="IPR035919">
    <property type="entry name" value="EAL_sf"/>
</dbReference>
<dbReference type="AlphaFoldDB" id="A0A9X7V679"/>
<dbReference type="CDD" id="cd01948">
    <property type="entry name" value="EAL"/>
    <property type="match status" value="1"/>
</dbReference>
<dbReference type="PANTHER" id="PTHR33121">
    <property type="entry name" value="CYCLIC DI-GMP PHOSPHODIESTERASE PDEF"/>
    <property type="match status" value="1"/>
</dbReference>
<dbReference type="SUPFAM" id="SSF141868">
    <property type="entry name" value="EAL domain-like"/>
    <property type="match status" value="1"/>
</dbReference>
<keyword evidence="1" id="KW-0472">Membrane</keyword>
<dbReference type="CDD" id="cd01949">
    <property type="entry name" value="GGDEF"/>
    <property type="match status" value="1"/>
</dbReference>
<dbReference type="GO" id="GO:0071111">
    <property type="term" value="F:cyclic-guanylate-specific phosphodiesterase activity"/>
    <property type="evidence" value="ECO:0007669"/>
    <property type="project" value="InterPro"/>
</dbReference>
<sequence length="585" mass="64333">MSWRSESPFTVGFRAYVGFWFHCSPNPYYEPWAFGLSILIAIAAVLVALVLGFHFRDHHGRSHHWQRGACGLVMGLAIVSMHYTGMHALVLAVPRSLLLQIATHAGSGHQQALALAIGVVALLVIVAGIAASWAEQRFSEQREALHRAEHQLNAMTHYDPLTNLLNGRAFTEMVSQLLVAREQAEALAVLVVDLDNFKRINDSLGHRSGDLALQLVAQRIRAVLGTHDRLARFSGDEFCVLTLGDLQAAQELAGRILEQLRPPLPIEDVQLCLTASIGISQYPEDGSSFDTLFRHAGLAVGQCKASGRNRALRFDPALEQQARENLALEQDLRQAIRGNQLAVHYQPIVDCRSGQPIGLEALVRWQHPQLGFISPERFVGLAERNGFVGELDSWVARRACQDLVELLAAGHDLRVAINCSALNLGSPFLPKVVARILADTGLAPSRVSLEVTENALMNDFVAAVRNLEQVRQLGLKISIDDFGSGYSSLAYLSKLPLDTLKIDRAFVREIAEQANDRAITAAIVAMAHKLQLKVVAEGVEDRTQLAHLQDNRCDYIQGYLFSRPLPLPALRDWLTARLSVTATSA</sequence>
<dbReference type="EMBL" id="CP067013">
    <property type="protein sequence ID" value="QQN52738.1"/>
    <property type="molecule type" value="Genomic_DNA"/>
</dbReference>
<feature type="transmembrane region" description="Helical" evidence="1">
    <location>
        <begin position="72"/>
        <end position="93"/>
    </location>
</feature>
<dbReference type="PROSITE" id="PS50887">
    <property type="entry name" value="GGDEF"/>
    <property type="match status" value="1"/>
</dbReference>
<dbReference type="InterPro" id="IPR043128">
    <property type="entry name" value="Rev_trsase/Diguanyl_cyclase"/>
</dbReference>
<dbReference type="SMART" id="SM00052">
    <property type="entry name" value="EAL"/>
    <property type="match status" value="1"/>
</dbReference>
<proteinExistence type="predicted"/>
<dbReference type="InterPro" id="IPR050706">
    <property type="entry name" value="Cyclic-di-GMP_PDE-like"/>
</dbReference>
<dbReference type="Gene3D" id="3.30.70.270">
    <property type="match status" value="1"/>
</dbReference>
<name>A0A9X7V679_9GAMM</name>
<dbReference type="SMART" id="SM00267">
    <property type="entry name" value="GGDEF"/>
    <property type="match status" value="1"/>
</dbReference>
<dbReference type="InterPro" id="IPR000160">
    <property type="entry name" value="GGDEF_dom"/>
</dbReference>
<dbReference type="Pfam" id="PF00563">
    <property type="entry name" value="EAL"/>
    <property type="match status" value="1"/>
</dbReference>
<gene>
    <name evidence="4" type="ORF">I6H70_10180</name>
</gene>
<dbReference type="PROSITE" id="PS50883">
    <property type="entry name" value="EAL"/>
    <property type="match status" value="1"/>
</dbReference>
<feature type="domain" description="GGDEF" evidence="3">
    <location>
        <begin position="185"/>
        <end position="316"/>
    </location>
</feature>
<evidence type="ECO:0000313" key="5">
    <source>
        <dbReference type="Proteomes" id="UP000595933"/>
    </source>
</evidence>
<keyword evidence="1" id="KW-0812">Transmembrane</keyword>
<evidence type="ECO:0000259" key="2">
    <source>
        <dbReference type="PROSITE" id="PS50883"/>
    </source>
</evidence>
<accession>A0A9X7V679</accession>
<dbReference type="NCBIfam" id="TIGR00254">
    <property type="entry name" value="GGDEF"/>
    <property type="match status" value="1"/>
</dbReference>
<dbReference type="Proteomes" id="UP000595933">
    <property type="component" value="Chromosome"/>
</dbReference>
<dbReference type="Gene3D" id="3.20.20.450">
    <property type="entry name" value="EAL domain"/>
    <property type="match status" value="1"/>
</dbReference>
<reference evidence="4 5" key="1">
    <citation type="submission" date="2020-12" db="EMBL/GenBank/DDBJ databases">
        <title>FDA dAtabase for Regulatory Grade micrObial Sequences (FDA-ARGOS): Supporting development and validation of Infectious Disease Dx tests.</title>
        <authorList>
            <person name="Sproer C."/>
            <person name="Gronow S."/>
            <person name="Severitt S."/>
            <person name="Schroder I."/>
            <person name="Tallon L."/>
            <person name="Sadzewicz L."/>
            <person name="Zhao X."/>
            <person name="Boylan J."/>
            <person name="Ott S."/>
            <person name="Bowen H."/>
            <person name="Vavikolanu K."/>
            <person name="Mehta A."/>
            <person name="Aluvathingal J."/>
            <person name="Nadendla S."/>
            <person name="Lowell S."/>
            <person name="Myers T."/>
            <person name="Yan Y."/>
            <person name="Sichtig H."/>
        </authorList>
    </citation>
    <scope>NUCLEOTIDE SEQUENCE [LARGE SCALE GENOMIC DNA]</scope>
    <source>
        <strain evidence="4 5">FDAARGOS_1013</strain>
    </source>
</reference>
<evidence type="ECO:0000313" key="4">
    <source>
        <dbReference type="EMBL" id="QQN52738.1"/>
    </source>
</evidence>
<dbReference type="PANTHER" id="PTHR33121:SF79">
    <property type="entry name" value="CYCLIC DI-GMP PHOSPHODIESTERASE PDED-RELATED"/>
    <property type="match status" value="1"/>
</dbReference>
<evidence type="ECO:0000256" key="1">
    <source>
        <dbReference type="SAM" id="Phobius"/>
    </source>
</evidence>
<organism evidence="4 5">
    <name type="scientific">Stutzerimonas balearica</name>
    <dbReference type="NCBI Taxonomy" id="74829"/>
    <lineage>
        <taxon>Bacteria</taxon>
        <taxon>Pseudomonadati</taxon>
        <taxon>Pseudomonadota</taxon>
        <taxon>Gammaproteobacteria</taxon>
        <taxon>Pseudomonadales</taxon>
        <taxon>Pseudomonadaceae</taxon>
        <taxon>Stutzerimonas</taxon>
    </lineage>
</organism>
<feature type="transmembrane region" description="Helical" evidence="1">
    <location>
        <begin position="113"/>
        <end position="134"/>
    </location>
</feature>